<organism evidence="7 8">
    <name type="scientific">Candidatus Schekmanbacteria bacterium GWA2_38_11</name>
    <dbReference type="NCBI Taxonomy" id="1817876"/>
    <lineage>
        <taxon>Bacteria</taxon>
        <taxon>Candidatus Schekmaniibacteriota</taxon>
    </lineage>
</organism>
<evidence type="ECO:0000259" key="6">
    <source>
        <dbReference type="PROSITE" id="PS51918"/>
    </source>
</evidence>
<comment type="caution">
    <text evidence="7">The sequence shown here is derived from an EMBL/GenBank/DDBJ whole genome shotgun (WGS) entry which is preliminary data.</text>
</comment>
<dbReference type="PROSITE" id="PS51918">
    <property type="entry name" value="RADICAL_SAM"/>
    <property type="match status" value="1"/>
</dbReference>
<name>A0A1F7RDK9_9BACT</name>
<keyword evidence="2" id="KW-0479">Metal-binding</keyword>
<proteinExistence type="predicted"/>
<keyword evidence="1" id="KW-0949">S-adenosyl-L-methionine</keyword>
<dbReference type="Pfam" id="PF13186">
    <property type="entry name" value="SPASM"/>
    <property type="match status" value="1"/>
</dbReference>
<feature type="region of interest" description="Disordered" evidence="5">
    <location>
        <begin position="435"/>
        <end position="465"/>
    </location>
</feature>
<protein>
    <recommendedName>
        <fullName evidence="6">Radical SAM core domain-containing protein</fullName>
    </recommendedName>
</protein>
<dbReference type="GO" id="GO:0051536">
    <property type="term" value="F:iron-sulfur cluster binding"/>
    <property type="evidence" value="ECO:0007669"/>
    <property type="project" value="UniProtKB-KW"/>
</dbReference>
<sequence length="465" mass="53033">MSNYKPLKAVAVRQAMKWIATIAPHLPDNLILSLLKPQINYIKYPDGIDFVNSIILQAKRYFAKASEVCRNRMAVNLFANYSLLSGEKRNDFIAREGLGPPLLYVISPTMRCNLTCYGCYSANYNKNDDLDFETIDRVITEGKEYGIYFVVISGGEPFIRDDILKIFEKHNDVFFQVFTNSTMIAKKKLTKNIAELGNVLPCISVEGFEKETDERRGKGTFKTIISVMEELRERGAAYGFSVTATRQNNELIVSDEFVDFFVDKGCFLGWYFNYMPIGRNPDVDLMPTPEQRNYRRKIIIEMRKTKPIVLADFWNDGTSVGGCISGRVYLHINNRGDVEPCVFSQFSVDNIKGKSLCEVWKSPFFNELRARQRGMKNKLRPCMIIDRPNVLREVVSHACARPTQQGGEATLTKLAPALDEYARRYAEIAEDAWEKEYGEERETKKEEHSASESGEATMEAESKGL</sequence>
<feature type="compositionally biased region" description="Basic and acidic residues" evidence="5">
    <location>
        <begin position="435"/>
        <end position="450"/>
    </location>
</feature>
<keyword evidence="4" id="KW-0411">Iron-sulfur</keyword>
<evidence type="ECO:0000256" key="1">
    <source>
        <dbReference type="ARBA" id="ARBA00022691"/>
    </source>
</evidence>
<accession>A0A1F7RDK9</accession>
<dbReference type="InterPro" id="IPR023885">
    <property type="entry name" value="4Fe4S-binding_SPASM_dom"/>
</dbReference>
<feature type="domain" description="Radical SAM core" evidence="6">
    <location>
        <begin position="97"/>
        <end position="309"/>
    </location>
</feature>
<evidence type="ECO:0000256" key="2">
    <source>
        <dbReference type="ARBA" id="ARBA00022723"/>
    </source>
</evidence>
<evidence type="ECO:0000256" key="5">
    <source>
        <dbReference type="SAM" id="MobiDB-lite"/>
    </source>
</evidence>
<dbReference type="SUPFAM" id="SSF102114">
    <property type="entry name" value="Radical SAM enzymes"/>
    <property type="match status" value="1"/>
</dbReference>
<dbReference type="CDD" id="cd21128">
    <property type="entry name" value="SPASM_rSAM"/>
    <property type="match status" value="1"/>
</dbReference>
<dbReference type="Pfam" id="PF04055">
    <property type="entry name" value="Radical_SAM"/>
    <property type="match status" value="1"/>
</dbReference>
<dbReference type="InterPro" id="IPR013785">
    <property type="entry name" value="Aldolase_TIM"/>
</dbReference>
<dbReference type="InterPro" id="IPR058240">
    <property type="entry name" value="rSAM_sf"/>
</dbReference>
<dbReference type="EMBL" id="MGDB01000117">
    <property type="protein sequence ID" value="OGL39501.1"/>
    <property type="molecule type" value="Genomic_DNA"/>
</dbReference>
<dbReference type="SFLD" id="SFLDG01067">
    <property type="entry name" value="SPASM/twitch_domain_containing"/>
    <property type="match status" value="1"/>
</dbReference>
<dbReference type="AlphaFoldDB" id="A0A1F7RDK9"/>
<dbReference type="GO" id="GO:0046872">
    <property type="term" value="F:metal ion binding"/>
    <property type="evidence" value="ECO:0007669"/>
    <property type="project" value="UniProtKB-KW"/>
</dbReference>
<reference evidence="7 8" key="1">
    <citation type="journal article" date="2016" name="Nat. Commun.">
        <title>Thousands of microbial genomes shed light on interconnected biogeochemical processes in an aquifer system.</title>
        <authorList>
            <person name="Anantharaman K."/>
            <person name="Brown C.T."/>
            <person name="Hug L.A."/>
            <person name="Sharon I."/>
            <person name="Castelle C.J."/>
            <person name="Probst A.J."/>
            <person name="Thomas B.C."/>
            <person name="Singh A."/>
            <person name="Wilkins M.J."/>
            <person name="Karaoz U."/>
            <person name="Brodie E.L."/>
            <person name="Williams K.H."/>
            <person name="Hubbard S.S."/>
            <person name="Banfield J.F."/>
        </authorList>
    </citation>
    <scope>NUCLEOTIDE SEQUENCE [LARGE SCALE GENOMIC DNA]</scope>
</reference>
<evidence type="ECO:0000256" key="3">
    <source>
        <dbReference type="ARBA" id="ARBA00023004"/>
    </source>
</evidence>
<dbReference type="Proteomes" id="UP000178526">
    <property type="component" value="Unassembled WGS sequence"/>
</dbReference>
<evidence type="ECO:0000256" key="4">
    <source>
        <dbReference type="ARBA" id="ARBA00023014"/>
    </source>
</evidence>
<dbReference type="PANTHER" id="PTHR43524:SF1">
    <property type="entry name" value="RADICAL SAM SUPERFAMILY PROTEIN"/>
    <property type="match status" value="1"/>
</dbReference>
<evidence type="ECO:0000313" key="8">
    <source>
        <dbReference type="Proteomes" id="UP000178526"/>
    </source>
</evidence>
<dbReference type="PANTHER" id="PTHR43524">
    <property type="entry name" value="RADICAL SAM SUPERFAMILY PROTEIN"/>
    <property type="match status" value="1"/>
</dbReference>
<dbReference type="CDD" id="cd01335">
    <property type="entry name" value="Radical_SAM"/>
    <property type="match status" value="1"/>
</dbReference>
<keyword evidence="3" id="KW-0408">Iron</keyword>
<dbReference type="GO" id="GO:0003824">
    <property type="term" value="F:catalytic activity"/>
    <property type="evidence" value="ECO:0007669"/>
    <property type="project" value="InterPro"/>
</dbReference>
<dbReference type="InterPro" id="IPR007197">
    <property type="entry name" value="rSAM"/>
</dbReference>
<gene>
    <name evidence="7" type="ORF">A2042_00140</name>
</gene>
<dbReference type="Gene3D" id="3.20.20.70">
    <property type="entry name" value="Aldolase class I"/>
    <property type="match status" value="1"/>
</dbReference>
<dbReference type="SFLD" id="SFLDS00029">
    <property type="entry name" value="Radical_SAM"/>
    <property type="match status" value="1"/>
</dbReference>
<evidence type="ECO:0000313" key="7">
    <source>
        <dbReference type="EMBL" id="OGL39501.1"/>
    </source>
</evidence>